<gene>
    <name evidence="2" type="primary">hyaD</name>
    <name evidence="2" type="ORF">ERS514851_00912</name>
</gene>
<keyword evidence="2" id="KW-0328">Glycosyltransferase</keyword>
<sequence length="338" mass="39156">MIFSIIVPIYNVEKYLRCCVDSVLAENFADYEMILVDDGSPDGCGKICDEYAGKYPHIKVIHQENGGLSDARNAGIRAAKGDYLIFLDSDDYWADTNRSKNARGGRILFDLQQLADKKVDLILHPSSFNYRDIPKGADFSDNDFVRHFETLVEGRYYIANAWTKIVRREIIIKNNLFFPKGYIHEDFPYSLQLARFIKTFAFYDNPFYQYRVLGGSISHNIKYKNFSDVLTHLDRGVDFLVENKNSPIYGGLQKFVFDNIGYLRSILVRLYFSKNIILIYRKYFSFKEKCRKIFGAKAIRPVFIGKTAFIIGLPILRLLVPPMLYPAIKAVYQKFFSE</sequence>
<evidence type="ECO:0000313" key="2">
    <source>
        <dbReference type="EMBL" id="CWT96971.1"/>
    </source>
</evidence>
<dbReference type="PANTHER" id="PTHR22916:SF3">
    <property type="entry name" value="UDP-GLCNAC:BETAGAL BETA-1,3-N-ACETYLGLUCOSAMINYLTRANSFERASE-LIKE PROTEIN 1"/>
    <property type="match status" value="1"/>
</dbReference>
<dbReference type="InterPro" id="IPR001173">
    <property type="entry name" value="Glyco_trans_2-like"/>
</dbReference>
<dbReference type="RefSeq" id="WP_061386070.1">
    <property type="nucleotide sequence ID" value="NZ_FEWR01000006.1"/>
</dbReference>
<dbReference type="EC" id="2.4.1.212" evidence="2"/>
<dbReference type="EMBL" id="FFEF01000007">
    <property type="protein sequence ID" value="CWT96971.1"/>
    <property type="molecule type" value="Genomic_DNA"/>
</dbReference>
<reference evidence="2 3" key="1">
    <citation type="submission" date="2016-02" db="EMBL/GenBank/DDBJ databases">
        <authorList>
            <consortium name="Pathogen Informatics"/>
        </authorList>
    </citation>
    <scope>NUCLEOTIDE SEQUENCE [LARGE SCALE GENOMIC DNA]</scope>
    <source>
        <strain evidence="2 3">2842STDY5881531</strain>
    </source>
</reference>
<dbReference type="Proteomes" id="UP000069876">
    <property type="component" value="Unassembled WGS sequence"/>
</dbReference>
<evidence type="ECO:0000313" key="3">
    <source>
        <dbReference type="Proteomes" id="UP000069876"/>
    </source>
</evidence>
<dbReference type="SUPFAM" id="SSF53448">
    <property type="entry name" value="Nucleotide-diphospho-sugar transferases"/>
    <property type="match status" value="1"/>
</dbReference>
<protein>
    <submittedName>
        <fullName evidence="2">Glycosyl transferase family protein</fullName>
        <ecNumber evidence="2">2.4.1.-</ecNumber>
        <ecNumber evidence="2">2.4.1.212</ecNumber>
    </submittedName>
</protein>
<comment type="caution">
    <text evidence="2">The sequence shown here is derived from an EMBL/GenBank/DDBJ whole genome shotgun (WGS) entry which is preliminary data.</text>
</comment>
<name>A0AAD2J812_NEIME</name>
<dbReference type="InterPro" id="IPR029044">
    <property type="entry name" value="Nucleotide-diphossugar_trans"/>
</dbReference>
<accession>A0AAD2J812</accession>
<keyword evidence="2" id="KW-0808">Transferase</keyword>
<dbReference type="AlphaFoldDB" id="A0AAD2J812"/>
<feature type="domain" description="Glycosyltransferase 2-like" evidence="1">
    <location>
        <begin position="4"/>
        <end position="95"/>
    </location>
</feature>
<dbReference type="Gene3D" id="3.90.550.10">
    <property type="entry name" value="Spore Coat Polysaccharide Biosynthesis Protein SpsA, Chain A"/>
    <property type="match status" value="1"/>
</dbReference>
<dbReference type="EC" id="2.4.1.-" evidence="2"/>
<organism evidence="2 3">
    <name type="scientific">Neisseria meningitidis</name>
    <dbReference type="NCBI Taxonomy" id="487"/>
    <lineage>
        <taxon>Bacteria</taxon>
        <taxon>Pseudomonadati</taxon>
        <taxon>Pseudomonadota</taxon>
        <taxon>Betaproteobacteria</taxon>
        <taxon>Neisseriales</taxon>
        <taxon>Neisseriaceae</taxon>
        <taxon>Neisseria</taxon>
    </lineage>
</organism>
<proteinExistence type="predicted"/>
<dbReference type="GO" id="GO:0050501">
    <property type="term" value="F:hyaluronan synthase activity"/>
    <property type="evidence" value="ECO:0007669"/>
    <property type="project" value="UniProtKB-EC"/>
</dbReference>
<dbReference type="PANTHER" id="PTHR22916">
    <property type="entry name" value="GLYCOSYLTRANSFERASE"/>
    <property type="match status" value="1"/>
</dbReference>
<dbReference type="Pfam" id="PF00535">
    <property type="entry name" value="Glycos_transf_2"/>
    <property type="match status" value="1"/>
</dbReference>
<dbReference type="CDD" id="cd00761">
    <property type="entry name" value="Glyco_tranf_GTA_type"/>
    <property type="match status" value="1"/>
</dbReference>
<evidence type="ECO:0000259" key="1">
    <source>
        <dbReference type="Pfam" id="PF00535"/>
    </source>
</evidence>